<keyword evidence="2" id="KW-0812">Transmembrane</keyword>
<proteinExistence type="predicted"/>
<feature type="transmembrane region" description="Helical" evidence="2">
    <location>
        <begin position="105"/>
        <end position="123"/>
    </location>
</feature>
<dbReference type="InParanoid" id="A0A218ZDS0"/>
<comment type="caution">
    <text evidence="3">The sequence shown here is derived from an EMBL/GenBank/DDBJ whole genome shotgun (WGS) entry which is preliminary data.</text>
</comment>
<feature type="region of interest" description="Disordered" evidence="1">
    <location>
        <begin position="1"/>
        <end position="65"/>
    </location>
</feature>
<gene>
    <name evidence="3" type="ORF">B2J93_4340</name>
</gene>
<dbReference type="EMBL" id="MZNU01000052">
    <property type="protein sequence ID" value="OWP06219.1"/>
    <property type="molecule type" value="Genomic_DNA"/>
</dbReference>
<sequence>MSPRVHVVDPPPAPASKTDSAPRRTVQSEPSGLHGSGPRRASGASPKGWIALTTPTRGTASGVANRSRRSRCVPMLSFYTPCGPPVWERAMTVSSTYRGARRLDILFFLFFFFAPVAGSSLSLPSLKKRLSVSEVPSAPKLKTGCHQAPFQFQIR</sequence>
<keyword evidence="2" id="KW-1133">Transmembrane helix</keyword>
<keyword evidence="2" id="KW-0472">Membrane</keyword>
<organism evidence="3 4">
    <name type="scientific">Diplocarpon coronariae</name>
    <dbReference type="NCBI Taxonomy" id="2795749"/>
    <lineage>
        <taxon>Eukaryota</taxon>
        <taxon>Fungi</taxon>
        <taxon>Dikarya</taxon>
        <taxon>Ascomycota</taxon>
        <taxon>Pezizomycotina</taxon>
        <taxon>Leotiomycetes</taxon>
        <taxon>Helotiales</taxon>
        <taxon>Drepanopezizaceae</taxon>
        <taxon>Diplocarpon</taxon>
    </lineage>
</organism>
<dbReference type="AlphaFoldDB" id="A0A218ZDS0"/>
<protein>
    <submittedName>
        <fullName evidence="3">NmrA family transcription factor</fullName>
    </submittedName>
</protein>
<accession>A0A218ZDS0</accession>
<evidence type="ECO:0000313" key="3">
    <source>
        <dbReference type="EMBL" id="OWP06219.1"/>
    </source>
</evidence>
<evidence type="ECO:0000313" key="4">
    <source>
        <dbReference type="Proteomes" id="UP000242519"/>
    </source>
</evidence>
<evidence type="ECO:0000256" key="2">
    <source>
        <dbReference type="SAM" id="Phobius"/>
    </source>
</evidence>
<keyword evidence="4" id="KW-1185">Reference proteome</keyword>
<reference evidence="3 4" key="1">
    <citation type="submission" date="2017-04" db="EMBL/GenBank/DDBJ databases">
        <title>Draft genome sequence of Marssonina coronaria NL1: causal agent of apple blotch.</title>
        <authorList>
            <person name="Cheng Q."/>
        </authorList>
    </citation>
    <scope>NUCLEOTIDE SEQUENCE [LARGE SCALE GENOMIC DNA]</scope>
    <source>
        <strain evidence="3 4">NL1</strain>
    </source>
</reference>
<evidence type="ECO:0000256" key="1">
    <source>
        <dbReference type="SAM" id="MobiDB-lite"/>
    </source>
</evidence>
<dbReference type="Proteomes" id="UP000242519">
    <property type="component" value="Unassembled WGS sequence"/>
</dbReference>
<feature type="compositionally biased region" description="Polar residues" evidence="1">
    <location>
        <begin position="53"/>
        <end position="64"/>
    </location>
</feature>
<name>A0A218ZDS0_9HELO</name>